<evidence type="ECO:0000313" key="3">
    <source>
        <dbReference type="EMBL" id="QRN90427.1"/>
    </source>
</evidence>
<reference evidence="2" key="4">
    <citation type="submission" date="2022-09" db="EMBL/GenBank/DDBJ databases">
        <authorList>
            <person name="De Moura G.S."/>
            <person name="Carvalho E."/>
            <person name="Ramos Sanchez E.M."/>
            <person name="Sellera F.P."/>
            <person name="Marques M.F.S."/>
            <person name="Heinemann M.B."/>
            <person name="De Vliegher S."/>
            <person name="Souza F.N."/>
            <person name="Mota R.A."/>
        </authorList>
    </citation>
    <scope>NUCLEOTIDE SEQUENCE</scope>
    <source>
        <strain evidence="2">BR656</strain>
    </source>
</reference>
<evidence type="ECO:0000313" key="6">
    <source>
        <dbReference type="Proteomes" id="UP001176210"/>
    </source>
</evidence>
<keyword evidence="6" id="KW-1185">Reference proteome</keyword>
<dbReference type="EMBL" id="RXWV01000023">
    <property type="protein sequence ID" value="RTX73951.1"/>
    <property type="molecule type" value="Genomic_DNA"/>
</dbReference>
<dbReference type="eggNOG" id="ENOG5033JXP">
    <property type="taxonomic scope" value="Bacteria"/>
</dbReference>
<gene>
    <name evidence="4" type="ORF">CD117_05025</name>
    <name evidence="3" type="ORF">JRU67_10195</name>
    <name evidence="1" type="ORF">NQ032_04145</name>
    <name evidence="2" type="ORF">OWO77_03235</name>
</gene>
<accession>A0A1X0TYI9</accession>
<evidence type="ECO:0000313" key="7">
    <source>
        <dbReference type="Proteomes" id="UP001204068"/>
    </source>
</evidence>
<evidence type="ECO:0000313" key="4">
    <source>
        <dbReference type="EMBL" id="RTX73951.1"/>
    </source>
</evidence>
<name>A0A1X0TYI9_MAMSC</name>
<proteinExistence type="predicted"/>
<dbReference type="Proteomes" id="UP000274792">
    <property type="component" value="Unassembled WGS sequence"/>
</dbReference>
<dbReference type="Proteomes" id="UP001204068">
    <property type="component" value="Unassembled WGS sequence"/>
</dbReference>
<reference evidence="1" key="3">
    <citation type="submission" date="2022-07" db="EMBL/GenBank/DDBJ databases">
        <title>Bacterial species isolated from the porcine tonsil microbiota.</title>
        <authorList>
            <person name="Oliveira I.M.F."/>
        </authorList>
    </citation>
    <scope>NUCLEOTIDE SEQUENCE</scope>
    <source>
        <strain evidence="1">8QC2O2</strain>
    </source>
</reference>
<dbReference type="Proteomes" id="UP001176210">
    <property type="component" value="Unassembled WGS sequence"/>
</dbReference>
<dbReference type="GeneID" id="48593302"/>
<sequence>MDKVERIIKTIDAEKNRSDKQFKGIEFNIRKNEVVMIYNYDEMINNVKQDPHYIRHNKDPEWLSLDELTAIQKALKEKNIHFIERRDEFM</sequence>
<evidence type="ECO:0000313" key="5">
    <source>
        <dbReference type="Proteomes" id="UP000274792"/>
    </source>
</evidence>
<evidence type="ECO:0000313" key="1">
    <source>
        <dbReference type="EMBL" id="MCQ9302811.1"/>
    </source>
</evidence>
<dbReference type="RefSeq" id="WP_025905179.1">
    <property type="nucleotide sequence ID" value="NZ_CAJVGN010000001.1"/>
</dbReference>
<dbReference type="EMBL" id="CP069389">
    <property type="protein sequence ID" value="QRN90427.1"/>
    <property type="molecule type" value="Genomic_DNA"/>
</dbReference>
<dbReference type="EMBL" id="JANILD010000001">
    <property type="protein sequence ID" value="MCQ9302811.1"/>
    <property type="molecule type" value="Genomic_DNA"/>
</dbReference>
<reference evidence="2" key="5">
    <citation type="journal article" date="2023" name="Vet. Microbiol.">
        <title>Emergence of livestock-associated Mammaliicoccus sciuri ST71 co-harbouring mecA and mecC genes in Brazil.</title>
        <authorList>
            <person name="de Moura G.S."/>
            <person name="de Carvalho E."/>
            <person name="Ramos Sanchez E.M."/>
            <person name="Sellera F.P."/>
            <person name="Marques M.F.S."/>
            <person name="Heinemann M.B."/>
            <person name="De Vliegher S."/>
            <person name="Souza F.N."/>
            <person name="Mota R.A."/>
        </authorList>
    </citation>
    <scope>NUCLEOTIDE SEQUENCE</scope>
    <source>
        <strain evidence="2">BR656</strain>
    </source>
</reference>
<dbReference type="AlphaFoldDB" id="A0A1X0TYI9"/>
<reference evidence="4 5" key="1">
    <citation type="submission" date="2018-10" db="EMBL/GenBank/DDBJ databases">
        <title>A collection Staphylococci species genome sequencing.</title>
        <authorList>
            <person name="Cole K."/>
        </authorList>
    </citation>
    <scope>NUCLEOTIDE SEQUENCE [LARGE SCALE GENOMIC DNA]</scope>
    <source>
        <strain evidence="4">CCUG 37923</strain>
        <strain evidence="5">NCTC 12218</strain>
    </source>
</reference>
<protein>
    <submittedName>
        <fullName evidence="1">Uncharacterized protein</fullName>
    </submittedName>
</protein>
<reference evidence="3" key="2">
    <citation type="submission" date="2021-02" db="EMBL/GenBank/DDBJ databases">
        <title>cfr and optrA-positive Staphylococcus spp.</title>
        <authorList>
            <person name="Chen L."/>
        </authorList>
    </citation>
    <scope>NUCLEOTIDE SEQUENCE</scope>
    <source>
        <strain evidence="3">GDQ20D70P</strain>
    </source>
</reference>
<organism evidence="1 7">
    <name type="scientific">Mammaliicoccus sciuri</name>
    <name type="common">Staphylococcus sciuri</name>
    <dbReference type="NCBI Taxonomy" id="1296"/>
    <lineage>
        <taxon>Bacteria</taxon>
        <taxon>Bacillati</taxon>
        <taxon>Bacillota</taxon>
        <taxon>Bacilli</taxon>
        <taxon>Bacillales</taxon>
        <taxon>Staphylococcaceae</taxon>
        <taxon>Mammaliicoccus</taxon>
    </lineage>
</organism>
<dbReference type="EMBL" id="JAPNQM010000001">
    <property type="protein sequence ID" value="MDL0115978.1"/>
    <property type="molecule type" value="Genomic_DNA"/>
</dbReference>
<evidence type="ECO:0000313" key="2">
    <source>
        <dbReference type="EMBL" id="MDL0115978.1"/>
    </source>
</evidence>
<accession>A0A657XGZ7</accession>
<dbReference type="Proteomes" id="UP000640299">
    <property type="component" value="Chromosome"/>
</dbReference>